<feature type="active site" description="Proton donor" evidence="12">
    <location>
        <position position="117"/>
    </location>
</feature>
<proteinExistence type="inferred from homology"/>
<keyword evidence="12" id="KW-0670">Pyruvate</keyword>
<feature type="binding site" evidence="12">
    <location>
        <begin position="22"/>
        <end position="23"/>
    </location>
    <ligand>
        <name>phosphoenolpyruvate</name>
        <dbReference type="ChEBI" id="CHEBI:58702"/>
    </ligand>
</feature>
<dbReference type="GO" id="GO:0019277">
    <property type="term" value="P:UDP-N-acetylgalactosamine biosynthetic process"/>
    <property type="evidence" value="ECO:0007669"/>
    <property type="project" value="InterPro"/>
</dbReference>
<dbReference type="InterPro" id="IPR013792">
    <property type="entry name" value="RNA3'P_cycl/enolpyr_Trfase_a/b"/>
</dbReference>
<keyword evidence="5 12" id="KW-0808">Transferase</keyword>
<evidence type="ECO:0000259" key="13">
    <source>
        <dbReference type="Pfam" id="PF00275"/>
    </source>
</evidence>
<dbReference type="NCBIfam" id="TIGR01072">
    <property type="entry name" value="murA"/>
    <property type="match status" value="1"/>
</dbReference>
<feature type="binding site" evidence="12">
    <location>
        <position position="93"/>
    </location>
    <ligand>
        <name>UDP-N-acetyl-alpha-D-glucosamine</name>
        <dbReference type="ChEBI" id="CHEBI:57705"/>
    </ligand>
</feature>
<comment type="pathway">
    <text evidence="2 12">Cell wall biogenesis; peptidoglycan biosynthesis.</text>
</comment>
<evidence type="ECO:0000256" key="7">
    <source>
        <dbReference type="ARBA" id="ARBA00022984"/>
    </source>
</evidence>
<evidence type="ECO:0000256" key="5">
    <source>
        <dbReference type="ARBA" id="ARBA00022679"/>
    </source>
</evidence>
<dbReference type="Gene3D" id="3.65.10.10">
    <property type="entry name" value="Enolpyruvate transferase domain"/>
    <property type="match status" value="2"/>
</dbReference>
<dbReference type="GO" id="GO:0071555">
    <property type="term" value="P:cell wall organization"/>
    <property type="evidence" value="ECO:0007669"/>
    <property type="project" value="UniProtKB-KW"/>
</dbReference>
<dbReference type="SUPFAM" id="SSF55205">
    <property type="entry name" value="EPT/RTPC-like"/>
    <property type="match status" value="1"/>
</dbReference>
<dbReference type="EMBL" id="MGES01000043">
    <property type="protein sequence ID" value="OGL88521.1"/>
    <property type="molecule type" value="Genomic_DNA"/>
</dbReference>
<dbReference type="GO" id="GO:0008760">
    <property type="term" value="F:UDP-N-acetylglucosamine 1-carboxyvinyltransferase activity"/>
    <property type="evidence" value="ECO:0007669"/>
    <property type="project" value="UniProtKB-UniRule"/>
</dbReference>
<dbReference type="CDD" id="cd01555">
    <property type="entry name" value="UdpNAET"/>
    <property type="match status" value="1"/>
</dbReference>
<evidence type="ECO:0000256" key="3">
    <source>
        <dbReference type="ARBA" id="ARBA00022490"/>
    </source>
</evidence>
<dbReference type="GO" id="GO:0051301">
    <property type="term" value="P:cell division"/>
    <property type="evidence" value="ECO:0007669"/>
    <property type="project" value="UniProtKB-KW"/>
</dbReference>
<evidence type="ECO:0000256" key="6">
    <source>
        <dbReference type="ARBA" id="ARBA00022960"/>
    </source>
</evidence>
<dbReference type="NCBIfam" id="NF006873">
    <property type="entry name" value="PRK09369.1"/>
    <property type="match status" value="1"/>
</dbReference>
<keyword evidence="7 12" id="KW-0573">Peptidoglycan synthesis</keyword>
<dbReference type="UniPathway" id="UPA00219"/>
<evidence type="ECO:0000256" key="8">
    <source>
        <dbReference type="ARBA" id="ARBA00023306"/>
    </source>
</evidence>
<feature type="binding site" evidence="12">
    <location>
        <begin position="122"/>
        <end position="126"/>
    </location>
    <ligand>
        <name>UDP-N-acetyl-alpha-D-glucosamine</name>
        <dbReference type="ChEBI" id="CHEBI:57705"/>
    </ligand>
</feature>
<dbReference type="InterPro" id="IPR005750">
    <property type="entry name" value="UDP_GlcNAc_COvinyl_MurA"/>
</dbReference>
<dbReference type="GO" id="GO:0009252">
    <property type="term" value="P:peptidoglycan biosynthetic process"/>
    <property type="evidence" value="ECO:0007669"/>
    <property type="project" value="UniProtKB-UniRule"/>
</dbReference>
<keyword evidence="3 12" id="KW-0963">Cytoplasm</keyword>
<reference evidence="14 15" key="1">
    <citation type="journal article" date="2016" name="Nat. Commun.">
        <title>Thousands of microbial genomes shed light on interconnected biogeochemical processes in an aquifer system.</title>
        <authorList>
            <person name="Anantharaman K."/>
            <person name="Brown C.T."/>
            <person name="Hug L.A."/>
            <person name="Sharon I."/>
            <person name="Castelle C.J."/>
            <person name="Probst A.J."/>
            <person name="Thomas B.C."/>
            <person name="Singh A."/>
            <person name="Wilkins M.J."/>
            <person name="Karaoz U."/>
            <person name="Brodie E.L."/>
            <person name="Williams K.H."/>
            <person name="Hubbard S.S."/>
            <person name="Banfield J.F."/>
        </authorList>
    </citation>
    <scope>NUCLEOTIDE SEQUENCE [LARGE SCALE GENOMIC DNA]</scope>
</reference>
<feature type="domain" description="Enolpyruvate transferase" evidence="13">
    <location>
        <begin position="8"/>
        <end position="407"/>
    </location>
</feature>
<evidence type="ECO:0000256" key="1">
    <source>
        <dbReference type="ARBA" id="ARBA00004496"/>
    </source>
</evidence>
<dbReference type="GO" id="GO:0008360">
    <property type="term" value="P:regulation of cell shape"/>
    <property type="evidence" value="ECO:0007669"/>
    <property type="project" value="UniProtKB-KW"/>
</dbReference>
<feature type="binding site" evidence="12">
    <location>
        <position position="329"/>
    </location>
    <ligand>
        <name>UDP-N-acetyl-alpha-D-glucosamine</name>
        <dbReference type="ChEBI" id="CHEBI:57705"/>
    </ligand>
</feature>
<dbReference type="Proteomes" id="UP000176678">
    <property type="component" value="Unassembled WGS sequence"/>
</dbReference>
<feature type="binding site" evidence="12">
    <location>
        <position position="307"/>
    </location>
    <ligand>
        <name>UDP-N-acetyl-alpha-D-glucosamine</name>
        <dbReference type="ChEBI" id="CHEBI:57705"/>
    </ligand>
</feature>
<protein>
    <recommendedName>
        <fullName evidence="12">UDP-N-acetylglucosamine 1-carboxyvinyltransferase</fullName>
        <ecNumber evidence="12">2.5.1.7</ecNumber>
    </recommendedName>
    <alternativeName>
        <fullName evidence="12">Enoylpyruvate transferase</fullName>
    </alternativeName>
    <alternativeName>
        <fullName evidence="12">UDP-N-acetylglucosamine enolpyruvyl transferase</fullName>
        <shortName evidence="12">EPT</shortName>
    </alternativeName>
</protein>
<keyword evidence="9 12" id="KW-0961">Cell wall biogenesis/degradation</keyword>
<comment type="subcellular location">
    <subcellularLocation>
        <location evidence="1 12">Cytoplasm</location>
    </subcellularLocation>
</comment>
<comment type="caution">
    <text evidence="12">Lacks conserved residue(s) required for the propagation of feature annotation.</text>
</comment>
<dbReference type="Pfam" id="PF00275">
    <property type="entry name" value="EPSP_synthase"/>
    <property type="match status" value="1"/>
</dbReference>
<keyword evidence="6 12" id="KW-0133">Cell shape</keyword>
<keyword evidence="4 12" id="KW-0132">Cell division</keyword>
<dbReference type="EC" id="2.5.1.7" evidence="12"/>
<accession>A0A1F7VDK3</accession>
<dbReference type="HAMAP" id="MF_00111">
    <property type="entry name" value="MurA"/>
    <property type="match status" value="1"/>
</dbReference>
<dbReference type="STRING" id="1802410.A3H75_02650"/>
<keyword evidence="8 12" id="KW-0131">Cell cycle</keyword>
<dbReference type="InterPro" id="IPR036968">
    <property type="entry name" value="Enolpyruvate_Tfrase_sf"/>
</dbReference>
<evidence type="ECO:0000256" key="2">
    <source>
        <dbReference type="ARBA" id="ARBA00004752"/>
    </source>
</evidence>
<comment type="caution">
    <text evidence="14">The sequence shown here is derived from an EMBL/GenBank/DDBJ whole genome shotgun (WGS) entry which is preliminary data.</text>
</comment>
<evidence type="ECO:0000256" key="11">
    <source>
        <dbReference type="ARBA" id="ARBA00047527"/>
    </source>
</evidence>
<evidence type="ECO:0000256" key="10">
    <source>
        <dbReference type="ARBA" id="ARBA00038367"/>
    </source>
</evidence>
<name>A0A1F7VDK3_9BACT</name>
<evidence type="ECO:0000313" key="14">
    <source>
        <dbReference type="EMBL" id="OGL88521.1"/>
    </source>
</evidence>
<feature type="modified residue" description="2-(S-cysteinyl)pyruvic acid O-phosphothioketal" evidence="12">
    <location>
        <position position="117"/>
    </location>
</feature>
<evidence type="ECO:0000313" key="15">
    <source>
        <dbReference type="Proteomes" id="UP000176678"/>
    </source>
</evidence>
<comment type="function">
    <text evidence="12">Cell wall formation. Adds enolpyruvyl to UDP-N-acetylglucosamine.</text>
</comment>
<comment type="catalytic activity">
    <reaction evidence="11 12">
        <text>phosphoenolpyruvate + UDP-N-acetyl-alpha-D-glucosamine = UDP-N-acetyl-3-O-(1-carboxyvinyl)-alpha-D-glucosamine + phosphate</text>
        <dbReference type="Rhea" id="RHEA:18681"/>
        <dbReference type="ChEBI" id="CHEBI:43474"/>
        <dbReference type="ChEBI" id="CHEBI:57705"/>
        <dbReference type="ChEBI" id="CHEBI:58702"/>
        <dbReference type="ChEBI" id="CHEBI:68483"/>
        <dbReference type="EC" id="2.5.1.7"/>
    </reaction>
</comment>
<dbReference type="PANTHER" id="PTHR43783">
    <property type="entry name" value="UDP-N-ACETYLGLUCOSAMINE 1-CARBOXYVINYLTRANSFERASE"/>
    <property type="match status" value="1"/>
</dbReference>
<evidence type="ECO:0000256" key="12">
    <source>
        <dbReference type="HAMAP-Rule" id="MF_00111"/>
    </source>
</evidence>
<comment type="similarity">
    <text evidence="10 12">Belongs to the EPSP synthase family. MurA subfamily.</text>
</comment>
<dbReference type="AlphaFoldDB" id="A0A1F7VDK3"/>
<dbReference type="InterPro" id="IPR001986">
    <property type="entry name" value="Enolpyruvate_Tfrase_dom"/>
</dbReference>
<sequence length="421" mass="45363">MAQFRILGQQPIAGSVRVAGAKNHALAVIPAAFLSLEELELVRVPDIGDARLLLEMVEEMGARVTRDEKDTVRIDTRSVKSGDVPVARGRGLRASAILIGPLLARFGAVTMAHPGGCLLGRRPIDLFVDGFRAMGATIKEADDTICFAAKKLKGATIFMSQISVTVTETLMMAATLADGDTVLQNAACEPEIPALAAYLNRQGARIRGAGTPTIAIRGVKKLHAGRAVIIPDRLETGTFAILAAATRGTVRITDCDPTHVSALWALFDKMGVPYTLGKDWAEVDARGKKPFQSVNLKTHEYPGFATDLQAPFTVLLTQCKGLSLVHETIFEGRLFYTDKLDRMGANITLCDPHRALVQGPTELHGKVLESPDIRAGMALVIAGLVARGETRIDNIFQIERGYAEVVPRLQALGARIERVES</sequence>
<dbReference type="PANTHER" id="PTHR43783:SF1">
    <property type="entry name" value="UDP-N-ACETYLGLUCOSAMINE 1-CARBOXYVINYLTRANSFERASE"/>
    <property type="match status" value="1"/>
</dbReference>
<dbReference type="InterPro" id="IPR050068">
    <property type="entry name" value="MurA_subfamily"/>
</dbReference>
<evidence type="ECO:0000256" key="4">
    <source>
        <dbReference type="ARBA" id="ARBA00022618"/>
    </source>
</evidence>
<gene>
    <name evidence="12" type="primary">murA</name>
    <name evidence="14" type="ORF">A3H75_02650</name>
</gene>
<dbReference type="GO" id="GO:0005737">
    <property type="term" value="C:cytoplasm"/>
    <property type="evidence" value="ECO:0007669"/>
    <property type="project" value="UniProtKB-SubCell"/>
</dbReference>
<organism evidence="14 15">
    <name type="scientific">Candidatus Uhrbacteria bacterium RIFCSPLOWO2_02_FULL_51_9</name>
    <dbReference type="NCBI Taxonomy" id="1802410"/>
    <lineage>
        <taxon>Bacteria</taxon>
        <taxon>Candidatus Uhriibacteriota</taxon>
    </lineage>
</organism>
<evidence type="ECO:0000256" key="9">
    <source>
        <dbReference type="ARBA" id="ARBA00023316"/>
    </source>
</evidence>